<feature type="compositionally biased region" description="Basic and acidic residues" evidence="1">
    <location>
        <begin position="956"/>
        <end position="989"/>
    </location>
</feature>
<dbReference type="AlphaFoldDB" id="L1LAU9"/>
<feature type="compositionally biased region" description="Polar residues" evidence="1">
    <location>
        <begin position="1084"/>
        <end position="1097"/>
    </location>
</feature>
<dbReference type="VEuPathDB" id="PiroplasmaDB:BEWA_049230"/>
<keyword evidence="3" id="KW-1185">Reference proteome</keyword>
<gene>
    <name evidence="2" type="ORF">BEWA_049230</name>
</gene>
<accession>L1LAU9</accession>
<organism evidence="2 3">
    <name type="scientific">Theileria equi strain WA</name>
    <dbReference type="NCBI Taxonomy" id="1537102"/>
    <lineage>
        <taxon>Eukaryota</taxon>
        <taxon>Sar</taxon>
        <taxon>Alveolata</taxon>
        <taxon>Apicomplexa</taxon>
        <taxon>Aconoidasida</taxon>
        <taxon>Piroplasmida</taxon>
        <taxon>Theileriidae</taxon>
        <taxon>Theileria</taxon>
    </lineage>
</organism>
<name>L1LAU9_THEEQ</name>
<feature type="compositionally biased region" description="Basic and acidic residues" evidence="1">
    <location>
        <begin position="1026"/>
        <end position="1050"/>
    </location>
</feature>
<feature type="compositionally biased region" description="Basic and acidic residues" evidence="1">
    <location>
        <begin position="870"/>
        <end position="884"/>
    </location>
</feature>
<feature type="compositionally biased region" description="Pro residues" evidence="1">
    <location>
        <begin position="1106"/>
        <end position="1115"/>
    </location>
</feature>
<feature type="compositionally biased region" description="Polar residues" evidence="1">
    <location>
        <begin position="886"/>
        <end position="899"/>
    </location>
</feature>
<dbReference type="EMBL" id="ACOU01000007">
    <property type="protein sequence ID" value="EKX72456.1"/>
    <property type="molecule type" value="Genomic_DNA"/>
</dbReference>
<dbReference type="eggNOG" id="ENOG502TN0G">
    <property type="taxonomic scope" value="Eukaryota"/>
</dbReference>
<feature type="compositionally biased region" description="Gly residues" evidence="1">
    <location>
        <begin position="1069"/>
        <end position="1078"/>
    </location>
</feature>
<dbReference type="Proteomes" id="UP000031512">
    <property type="component" value="Unassembled WGS sequence"/>
</dbReference>
<reference evidence="2 3" key="1">
    <citation type="journal article" date="2012" name="BMC Genomics">
        <title>Comparative genomic analysis and phylogenetic position of Theileria equi.</title>
        <authorList>
            <person name="Kappmeyer L.S."/>
            <person name="Thiagarajan M."/>
            <person name="Herndon D.R."/>
            <person name="Ramsay J.D."/>
            <person name="Caler E."/>
            <person name="Djikeng A."/>
            <person name="Gillespie J.J."/>
            <person name="Lau A.O."/>
            <person name="Roalson E.H."/>
            <person name="Silva J.C."/>
            <person name="Silva M.G."/>
            <person name="Suarez C.E."/>
            <person name="Ueti M.W."/>
            <person name="Nene V.M."/>
            <person name="Mealey R.H."/>
            <person name="Knowles D.P."/>
            <person name="Brayton K.A."/>
        </authorList>
    </citation>
    <scope>NUCLEOTIDE SEQUENCE [LARGE SCALE GENOMIC DNA]</scope>
    <source>
        <strain evidence="2 3">WA</strain>
    </source>
</reference>
<proteinExistence type="predicted"/>
<evidence type="ECO:0000313" key="3">
    <source>
        <dbReference type="Proteomes" id="UP000031512"/>
    </source>
</evidence>
<evidence type="ECO:0000313" key="2">
    <source>
        <dbReference type="EMBL" id="EKX72456.1"/>
    </source>
</evidence>
<comment type="caution">
    <text evidence="2">The sequence shown here is derived from an EMBL/GenBank/DDBJ whole genome shotgun (WGS) entry which is preliminary data.</text>
</comment>
<evidence type="ECO:0000256" key="1">
    <source>
        <dbReference type="SAM" id="MobiDB-lite"/>
    </source>
</evidence>
<dbReference type="RefSeq" id="XP_004831908.1">
    <property type="nucleotide sequence ID" value="XM_004831851.1"/>
</dbReference>
<sequence>MGNEWLKLNIKQKCKGPTCSCKSRFGGFIAEKEDNTPTRGYKRYIHRLKSGKYFILDSVKYFSITNNPQKTHNVKNVSVYYDSEDRPFIIEVNRQNGTDYYTNNNPSNSQDEDNDWGVNLSWTQDSSLSDSQKLKDKLDELSCLSTGSISLDIYRSKLRSYCISSKVGFEGTFFTDETDFYEFKQFTNGQPFRVPYLRYNGKDLPIQMPREDIKEVSTFYWKHNFGKPLIVKVNKQSGETEYHFKDGRSGWTKKRVQDLNSTVLESNCLRNKATKIDLSRKYGKYCCTSDCKFERVEVGENKLDEVFPGFTSYEHKARFNYPFTIGKIINNRLERQIGFLYPICDIYELTVYYCINCADEPLLIYMSYKVDEFMEYTWYKRVTKNGWELVKHMPEDDEGFYKSLKEHLENLSVSLGDKCNLSGFHDDDTRFPAKKDDKVPPSPQETYIQLMKIARKENTPLPKGPPQNEKEEEEERVPGKRNPTFPPPKKSRKVYPITVKELQQIKQKVEGTPAAPALMVSPSGVIIDIKKDTNGQETTYPDGVSDQKVKLEKSVDPLNSGFVKFTHKPPSEGSFTVAQVVFGGSIVSDIGANTDENIQHLSVWYWSGDSGHNQPLLAEVKKQNDTFFYSYNKGGNSWQPLSGYSNPQPKQLTGKTLEAKLDHLNCNLNQAVTITLTFELSSHLSANRHNRKNTYCCNYHNPRDDGSQGNISVNKGGIVVSGTKRADYYKHTISGNHKLARIRYYIDGIDTANTNNSKTRRRIKISGLDFPTSNVQAVSAFYCRGNPVLIYVEGNGQNEWYKKPTGGNSGISGDEQWAPVLSELNGITPEDITNCTNFNKVKGVLSCASGIECKEPASPSLPRGVVGKGGKGDRGEQTDTDHKSPAGSSLQGATPNSQCEDAAPIPQEQRAAGPQGLAGNPGLPGEREAGKALQETAYGKDGDKGPNGLTDATAGRVDEEGADTDKDVAGKRGKDGKTTQEVSEVKSEEQAAVLPGSMGLSPKGEAGNPGLTQRTGSPDLATVSGKEAEAEGDSGDKGDARNTDGGHNDPAEDTAGDSSLQGTPQGDPQPGGGAGGTQGNQADVSITSGDQDGSTAEASIGAPKVDPAPPAPPRTEPFLDPATAGYFFASGGTALATGATILAVLGASGSITGFAYWISQRFAGEPWVRQI</sequence>
<protein>
    <submittedName>
        <fullName evidence="2">Uncharacterized protein</fullName>
    </submittedName>
</protein>
<dbReference type="KEGG" id="beq:BEWA_049230"/>
<dbReference type="STRING" id="1537102.L1LAU9"/>
<feature type="region of interest" description="Disordered" evidence="1">
    <location>
        <begin position="456"/>
        <end position="492"/>
    </location>
</feature>
<dbReference type="GeneID" id="15805043"/>
<feature type="region of interest" description="Disordered" evidence="1">
    <location>
        <begin position="856"/>
        <end position="901"/>
    </location>
</feature>
<feature type="region of interest" description="Disordered" evidence="1">
    <location>
        <begin position="937"/>
        <end position="1118"/>
    </location>
</feature>